<feature type="transmembrane region" description="Helical" evidence="1">
    <location>
        <begin position="144"/>
        <end position="162"/>
    </location>
</feature>
<reference evidence="3 4" key="1">
    <citation type="journal article" date="2015" name="Nature">
        <title>rRNA introns, odd ribosomes, and small enigmatic genomes across a large radiation of phyla.</title>
        <authorList>
            <person name="Brown C.T."/>
            <person name="Hug L.A."/>
            <person name="Thomas B.C."/>
            <person name="Sharon I."/>
            <person name="Castelle C.J."/>
            <person name="Singh A."/>
            <person name="Wilkins M.J."/>
            <person name="Williams K.H."/>
            <person name="Banfield J.F."/>
        </authorList>
    </citation>
    <scope>NUCLEOTIDE SEQUENCE [LARGE SCALE GENOMIC DNA]</scope>
</reference>
<feature type="transmembrane region" description="Helical" evidence="1">
    <location>
        <begin position="380"/>
        <end position="397"/>
    </location>
</feature>
<feature type="transmembrane region" description="Helical" evidence="1">
    <location>
        <begin position="70"/>
        <end position="89"/>
    </location>
</feature>
<feature type="transmembrane region" description="Helical" evidence="1">
    <location>
        <begin position="216"/>
        <end position="237"/>
    </location>
</feature>
<dbReference type="EMBL" id="LBUP01000001">
    <property type="protein sequence ID" value="KKQ67268.1"/>
    <property type="molecule type" value="Genomic_DNA"/>
</dbReference>
<evidence type="ECO:0000313" key="4">
    <source>
        <dbReference type="Proteomes" id="UP000034235"/>
    </source>
</evidence>
<proteinExistence type="predicted"/>
<name>A0A0G0JHW6_9BACT</name>
<feature type="transmembrane region" description="Helical" evidence="1">
    <location>
        <begin position="7"/>
        <end position="30"/>
    </location>
</feature>
<feature type="transmembrane region" description="Helical" evidence="1">
    <location>
        <begin position="352"/>
        <end position="373"/>
    </location>
</feature>
<evidence type="ECO:0000256" key="1">
    <source>
        <dbReference type="SAM" id="Phobius"/>
    </source>
</evidence>
<feature type="transmembrane region" description="Helical" evidence="1">
    <location>
        <begin position="96"/>
        <end position="115"/>
    </location>
</feature>
<dbReference type="Pfam" id="PF10131">
    <property type="entry name" value="PTPS_related"/>
    <property type="match status" value="1"/>
</dbReference>
<feature type="transmembrane region" description="Helical" evidence="1">
    <location>
        <begin position="282"/>
        <end position="302"/>
    </location>
</feature>
<comment type="caution">
    <text evidence="3">The sequence shown here is derived from an EMBL/GenBank/DDBJ whole genome shotgun (WGS) entry which is preliminary data.</text>
</comment>
<keyword evidence="1" id="KW-0812">Transmembrane</keyword>
<keyword evidence="1" id="KW-0472">Membrane</keyword>
<keyword evidence="1" id="KW-1133">Transmembrane helix</keyword>
<organism evidence="3 4">
    <name type="scientific">Candidatus Daviesbacteria bacterium GW2011_GWA2_38_24</name>
    <dbReference type="NCBI Taxonomy" id="1618422"/>
    <lineage>
        <taxon>Bacteria</taxon>
        <taxon>Candidatus Daviesiibacteriota</taxon>
    </lineage>
</organism>
<evidence type="ECO:0000313" key="3">
    <source>
        <dbReference type="EMBL" id="KKQ67268.1"/>
    </source>
</evidence>
<feature type="transmembrane region" description="Helical" evidence="1">
    <location>
        <begin position="182"/>
        <end position="204"/>
    </location>
</feature>
<dbReference type="AlphaFoldDB" id="A0A0G0JHW6"/>
<feature type="domain" description="Membrane protein 6-pyruvoyl-tetrahydropterin synthase-related" evidence="2">
    <location>
        <begin position="70"/>
        <end position="392"/>
    </location>
</feature>
<gene>
    <name evidence="3" type="ORF">US86_C0001G0195</name>
</gene>
<feature type="transmembrane region" description="Helical" evidence="1">
    <location>
        <begin position="528"/>
        <end position="547"/>
    </location>
</feature>
<evidence type="ECO:0000259" key="2">
    <source>
        <dbReference type="Pfam" id="PF10131"/>
    </source>
</evidence>
<protein>
    <recommendedName>
        <fullName evidence="2">Membrane protein 6-pyruvoyl-tetrahydropterin synthase-related domain-containing protein</fullName>
    </recommendedName>
</protein>
<dbReference type="InterPro" id="IPR018776">
    <property type="entry name" value="Membrane_prot_PTPS-rel_domain"/>
</dbReference>
<sequence>MQKIKKILYPLLILLLSIFIIWPLFLPGYFSHHDDLQVMRIFEMRKCFVDFQIPCRWVPDMGYGNGFPLFNYYSVFPYYIGGLLSFFFGFIVSAKILFLIPLVLGGLSMYLLASSLFDKKAGLLSGVLYLFAPYRALDSYVRGAVAESFALSLIPLVFYFLLKLVKEKKPKYFFGLSISLSAFLTSHNIMSLLFVPLFLIWMLILMYLKKPEHKSLIFLSLGLGFGLSAFFVLPAFFEKPLVQTESLTRFDLDFRVHFVAIKQLFTRSWGYGASTYGPDDSISFQIGIPHFILAFLVLPVVLFNEQSKIFSKRYLIIALILVTYFISLFMMHNKSAFVWESIPILQYTQFPWRFLSLTIFTSSLLGGFLSFILNPKFKSVFVFSFVLLTILINFQYFKPMEFYYSLTDQQKLSGDLWREQQRAGIFDYLPKTATEALEPAVDSPIVTTGKAEITDFKKLSNKWSFNTDVAEKSQIEVPVYDFPNWRVQVNNTPIKHTNKNHIGRISIELEPGQHIVAGKFENTAVRTLANIITLFSLMGLVVIFRYGKIYK</sequence>
<accession>A0A0G0JHW6</accession>
<dbReference type="Proteomes" id="UP000034235">
    <property type="component" value="Unassembled WGS sequence"/>
</dbReference>
<feature type="transmembrane region" description="Helical" evidence="1">
    <location>
        <begin position="314"/>
        <end position="332"/>
    </location>
</feature>